<accession>A0ABV6C5R2</accession>
<evidence type="ECO:0000313" key="7">
    <source>
        <dbReference type="EMBL" id="MFC0083019.1"/>
    </source>
</evidence>
<gene>
    <name evidence="7" type="ORF">ACFFRE_12865</name>
</gene>
<comment type="similarity">
    <text evidence="2">Belongs to the isochorismate synthase family.</text>
</comment>
<name>A0ABV6C5R2_9ACTN</name>
<evidence type="ECO:0000256" key="4">
    <source>
        <dbReference type="ARBA" id="ARBA00023235"/>
    </source>
</evidence>
<dbReference type="NCBIfam" id="TIGR00543">
    <property type="entry name" value="isochor_syn"/>
    <property type="match status" value="1"/>
</dbReference>
<evidence type="ECO:0000313" key="8">
    <source>
        <dbReference type="Proteomes" id="UP001589788"/>
    </source>
</evidence>
<dbReference type="RefSeq" id="WP_377790746.1">
    <property type="nucleotide sequence ID" value="NZ_JBHLYQ010000221.1"/>
</dbReference>
<evidence type="ECO:0000256" key="3">
    <source>
        <dbReference type="ARBA" id="ARBA00012824"/>
    </source>
</evidence>
<dbReference type="EMBL" id="JBHLYQ010000221">
    <property type="protein sequence ID" value="MFC0083019.1"/>
    <property type="molecule type" value="Genomic_DNA"/>
</dbReference>
<dbReference type="PANTHER" id="PTHR42839:SF2">
    <property type="entry name" value="ISOCHORISMATE SYNTHASE ENTC"/>
    <property type="match status" value="1"/>
</dbReference>
<dbReference type="InterPro" id="IPR019999">
    <property type="entry name" value="Anth_synth_I-like"/>
</dbReference>
<evidence type="ECO:0000256" key="1">
    <source>
        <dbReference type="ARBA" id="ARBA00000799"/>
    </source>
</evidence>
<dbReference type="Gene3D" id="3.60.120.10">
    <property type="entry name" value="Anthranilate synthase"/>
    <property type="match status" value="1"/>
</dbReference>
<dbReference type="SUPFAM" id="SSF56322">
    <property type="entry name" value="ADC synthase"/>
    <property type="match status" value="1"/>
</dbReference>
<evidence type="ECO:0000256" key="2">
    <source>
        <dbReference type="ARBA" id="ARBA00005297"/>
    </source>
</evidence>
<dbReference type="InterPro" id="IPR004561">
    <property type="entry name" value="IsoChor_synthase"/>
</dbReference>
<keyword evidence="8" id="KW-1185">Reference proteome</keyword>
<dbReference type="PRINTS" id="PR00095">
    <property type="entry name" value="ANTSNTHASEI"/>
</dbReference>
<keyword evidence="4" id="KW-0413">Isomerase</keyword>
<dbReference type="Pfam" id="PF00425">
    <property type="entry name" value="Chorismate_bind"/>
    <property type="match status" value="1"/>
</dbReference>
<evidence type="ECO:0000256" key="5">
    <source>
        <dbReference type="ARBA" id="ARBA00041564"/>
    </source>
</evidence>
<proteinExistence type="inferred from homology"/>
<feature type="domain" description="Chorismate-utilising enzyme C-terminal" evidence="6">
    <location>
        <begin position="5"/>
        <end position="265"/>
    </location>
</feature>
<dbReference type="InterPro" id="IPR015890">
    <property type="entry name" value="Chorismate_C"/>
</dbReference>
<dbReference type="InterPro" id="IPR005801">
    <property type="entry name" value="ADC_synthase"/>
</dbReference>
<comment type="caution">
    <text evidence="7">The sequence shown here is derived from an EMBL/GenBank/DDBJ whole genome shotgun (WGS) entry which is preliminary data.</text>
</comment>
<dbReference type="Proteomes" id="UP001589788">
    <property type="component" value="Unassembled WGS sequence"/>
</dbReference>
<protein>
    <recommendedName>
        <fullName evidence="3">isochorismate synthase</fullName>
        <ecNumber evidence="3">5.4.4.2</ecNumber>
    </recommendedName>
    <alternativeName>
        <fullName evidence="5">Isochorismate mutase</fullName>
    </alternativeName>
</protein>
<reference evidence="7 8" key="1">
    <citation type="submission" date="2024-09" db="EMBL/GenBank/DDBJ databases">
        <authorList>
            <person name="Sun Q."/>
            <person name="Mori K."/>
        </authorList>
    </citation>
    <scope>NUCLEOTIDE SEQUENCE [LARGE SCALE GENOMIC DNA]</scope>
    <source>
        <strain evidence="7 8">JCM 15389</strain>
    </source>
</reference>
<sequence>PDPPEDHFEAQVAEALAAIGRGELRKVVLARRVRLGLSSPPPLASVLRQLHRAEPSSTVFAWGRRTSWFVGATPELVVARAGRQVLAAPLAGTARRPAAPDPSALATTAAALLGSPKERAEHQAVVEAIAQALARHCPRLVVPEAPSPVVLRHVVHLGTRLEGWLPNRPPEALPDALDLLAAVHPTPAVAGVPTELALGVVGRLEAGSRGPYAGPVGWVDAKGDGQFWLGIRSMVLEGPEVVAFAGAGIVAGSTPRAELAETAAKLDTALFGLGLRAEDLLGASHGPAPMRDSG</sequence>
<dbReference type="EC" id="5.4.4.2" evidence="3"/>
<dbReference type="PANTHER" id="PTHR42839">
    <property type="entry name" value="ISOCHORISMATE SYNTHASE ENTC"/>
    <property type="match status" value="1"/>
</dbReference>
<comment type="catalytic activity">
    <reaction evidence="1">
        <text>chorismate = isochorismate</text>
        <dbReference type="Rhea" id="RHEA:18985"/>
        <dbReference type="ChEBI" id="CHEBI:29748"/>
        <dbReference type="ChEBI" id="CHEBI:29780"/>
        <dbReference type="EC" id="5.4.4.2"/>
    </reaction>
</comment>
<evidence type="ECO:0000259" key="6">
    <source>
        <dbReference type="Pfam" id="PF00425"/>
    </source>
</evidence>
<organism evidence="7 8">
    <name type="scientific">Aciditerrimonas ferrireducens</name>
    <dbReference type="NCBI Taxonomy" id="667306"/>
    <lineage>
        <taxon>Bacteria</taxon>
        <taxon>Bacillati</taxon>
        <taxon>Actinomycetota</taxon>
        <taxon>Acidimicrobiia</taxon>
        <taxon>Acidimicrobiales</taxon>
        <taxon>Acidimicrobiaceae</taxon>
        <taxon>Aciditerrimonas</taxon>
    </lineage>
</organism>
<feature type="non-terminal residue" evidence="7">
    <location>
        <position position="1"/>
    </location>
</feature>